<proteinExistence type="predicted"/>
<dbReference type="Pfam" id="PF01527">
    <property type="entry name" value="HTH_Tnp_1"/>
    <property type="match status" value="1"/>
</dbReference>
<organism evidence="1 3">
    <name type="scientific">Enterococcus gilvus ATCC BAA-350</name>
    <dbReference type="NCBI Taxonomy" id="1158614"/>
    <lineage>
        <taxon>Bacteria</taxon>
        <taxon>Bacillati</taxon>
        <taxon>Bacillota</taxon>
        <taxon>Bacilli</taxon>
        <taxon>Lactobacillales</taxon>
        <taxon>Enterococcaceae</taxon>
        <taxon>Enterococcus</taxon>
    </lineage>
</organism>
<accession>R2V216</accession>
<dbReference type="Gene3D" id="1.10.10.60">
    <property type="entry name" value="Homeodomain-like"/>
    <property type="match status" value="1"/>
</dbReference>
<dbReference type="HOGENOM" id="CLU_027402_33_1_9"/>
<keyword evidence="4" id="KW-1185">Reference proteome</keyword>
<dbReference type="EMBL" id="AJDQ01000028">
    <property type="protein sequence ID" value="EOI51890.1"/>
    <property type="molecule type" value="Genomic_DNA"/>
</dbReference>
<dbReference type="eggNOG" id="COG2963">
    <property type="taxonomic scope" value="Bacteria"/>
</dbReference>
<dbReference type="EMBL" id="ASWH01000003">
    <property type="protein sequence ID" value="EOW78391.1"/>
    <property type="molecule type" value="Genomic_DNA"/>
</dbReference>
<protein>
    <recommendedName>
        <fullName evidence="5">Transposase</fullName>
    </recommendedName>
</protein>
<evidence type="ECO:0000313" key="2">
    <source>
        <dbReference type="EMBL" id="EOW78391.1"/>
    </source>
</evidence>
<name>R2V216_9ENTE</name>
<dbReference type="PATRIC" id="fig|1158614.3.peg.4088"/>
<evidence type="ECO:0000313" key="4">
    <source>
        <dbReference type="Proteomes" id="UP000014160"/>
    </source>
</evidence>
<dbReference type="InterPro" id="IPR002514">
    <property type="entry name" value="Transposase_8"/>
</dbReference>
<dbReference type="SUPFAM" id="SSF46689">
    <property type="entry name" value="Homeodomain-like"/>
    <property type="match status" value="1"/>
</dbReference>
<dbReference type="InterPro" id="IPR009057">
    <property type="entry name" value="Homeodomain-like_sf"/>
</dbReference>
<sequence>MPKRYTKEFKETILELHNQGKSARQLSLEYEVGYSTILKWVQGAIITSPGGLTPAEAKALRKQLNEKDE</sequence>
<dbReference type="Proteomes" id="UP000013750">
    <property type="component" value="Unassembled WGS sequence"/>
</dbReference>
<dbReference type="AlphaFoldDB" id="R2V216"/>
<dbReference type="GO" id="GO:0006313">
    <property type="term" value="P:DNA transposition"/>
    <property type="evidence" value="ECO:0007669"/>
    <property type="project" value="InterPro"/>
</dbReference>
<dbReference type="OrthoDB" id="2148028at2"/>
<dbReference type="GO" id="GO:0003677">
    <property type="term" value="F:DNA binding"/>
    <property type="evidence" value="ECO:0007669"/>
    <property type="project" value="InterPro"/>
</dbReference>
<dbReference type="RefSeq" id="WP_010782420.1">
    <property type="nucleotide sequence ID" value="NZ_ASWH01000003.1"/>
</dbReference>
<reference evidence="1 3" key="1">
    <citation type="submission" date="2013-02" db="EMBL/GenBank/DDBJ databases">
        <title>The Genome Sequence of Enterococcus gilvus ATCC BAA-350.</title>
        <authorList>
            <consortium name="The Broad Institute Genome Sequencing Platform"/>
            <consortium name="The Broad Institute Genome Sequencing Center for Infectious Disease"/>
            <person name="Earl A.M."/>
            <person name="Gilmore M.S."/>
            <person name="Lebreton F."/>
            <person name="Walker B."/>
            <person name="Young S.K."/>
            <person name="Zeng Q."/>
            <person name="Gargeya S."/>
            <person name="Fitzgerald M."/>
            <person name="Haas B."/>
            <person name="Abouelleil A."/>
            <person name="Alvarado L."/>
            <person name="Arachchi H.M."/>
            <person name="Berlin A.M."/>
            <person name="Chapman S.B."/>
            <person name="Dewar J."/>
            <person name="Goldberg J."/>
            <person name="Griggs A."/>
            <person name="Gujja S."/>
            <person name="Hansen M."/>
            <person name="Howarth C."/>
            <person name="Imamovic A."/>
            <person name="Larimer J."/>
            <person name="McCowan C."/>
            <person name="Murphy C."/>
            <person name="Neiman D."/>
            <person name="Pearson M."/>
            <person name="Priest M."/>
            <person name="Roberts A."/>
            <person name="Saif S."/>
            <person name="Shea T."/>
            <person name="Sisk P."/>
            <person name="Sykes S."/>
            <person name="Wortman J."/>
            <person name="Nusbaum C."/>
            <person name="Birren B."/>
        </authorList>
    </citation>
    <scope>NUCLEOTIDE SEQUENCE [LARGE SCALE GENOMIC DNA]</scope>
    <source>
        <strain evidence="1 3">ATCC BAA-350</strain>
    </source>
</reference>
<dbReference type="Proteomes" id="UP000014160">
    <property type="component" value="Unassembled WGS sequence"/>
</dbReference>
<evidence type="ECO:0000313" key="3">
    <source>
        <dbReference type="Proteomes" id="UP000013750"/>
    </source>
</evidence>
<dbReference type="GO" id="GO:0004803">
    <property type="term" value="F:transposase activity"/>
    <property type="evidence" value="ECO:0007669"/>
    <property type="project" value="InterPro"/>
</dbReference>
<evidence type="ECO:0000313" key="1">
    <source>
        <dbReference type="EMBL" id="EOI51890.1"/>
    </source>
</evidence>
<gene>
    <name evidence="2" type="ORF">I592_03984</name>
    <name evidence="1" type="ORF">UKC_04107</name>
</gene>
<reference evidence="2 4" key="2">
    <citation type="submission" date="2013-03" db="EMBL/GenBank/DDBJ databases">
        <title>The Genome Sequence of Enterococcus gilvus ATCC BAA-350 (PacBio/Illumina hybrid assembly).</title>
        <authorList>
            <consortium name="The Broad Institute Genomics Platform"/>
            <consortium name="The Broad Institute Genome Sequencing Center for Infectious Disease"/>
            <person name="Earl A."/>
            <person name="Russ C."/>
            <person name="Gilmore M."/>
            <person name="Surin D."/>
            <person name="Walker B."/>
            <person name="Young S."/>
            <person name="Zeng Q."/>
            <person name="Gargeya S."/>
            <person name="Fitzgerald M."/>
            <person name="Haas B."/>
            <person name="Abouelleil A."/>
            <person name="Allen A.W."/>
            <person name="Alvarado L."/>
            <person name="Arachchi H.M."/>
            <person name="Berlin A.M."/>
            <person name="Chapman S.B."/>
            <person name="Gainer-Dewar J."/>
            <person name="Goldberg J."/>
            <person name="Griggs A."/>
            <person name="Gujja S."/>
            <person name="Hansen M."/>
            <person name="Howarth C."/>
            <person name="Imamovic A."/>
            <person name="Ireland A."/>
            <person name="Larimer J."/>
            <person name="McCowan C."/>
            <person name="Murphy C."/>
            <person name="Pearson M."/>
            <person name="Poon T.W."/>
            <person name="Priest M."/>
            <person name="Roberts A."/>
            <person name="Saif S."/>
            <person name="Shea T."/>
            <person name="Sisk P."/>
            <person name="Sykes S."/>
            <person name="Wortman J."/>
            <person name="Nusbaum C."/>
            <person name="Birren B."/>
        </authorList>
    </citation>
    <scope>NUCLEOTIDE SEQUENCE [LARGE SCALE GENOMIC DNA]</scope>
    <source>
        <strain evidence="2 4">ATCC BAA-350</strain>
    </source>
</reference>
<comment type="caution">
    <text evidence="1">The sequence shown here is derived from an EMBL/GenBank/DDBJ whole genome shotgun (WGS) entry which is preliminary data.</text>
</comment>
<evidence type="ECO:0008006" key="5">
    <source>
        <dbReference type="Google" id="ProtNLM"/>
    </source>
</evidence>